<dbReference type="OrthoDB" id="413361at2759"/>
<dbReference type="EMBL" id="CAJVCH010109529">
    <property type="protein sequence ID" value="CAG7724410.1"/>
    <property type="molecule type" value="Genomic_DNA"/>
</dbReference>
<dbReference type="AlphaFoldDB" id="A0A8J2JYP5"/>
<proteinExistence type="predicted"/>
<gene>
    <name evidence="2" type="ORF">AFUS01_LOCUS13438</name>
</gene>
<dbReference type="PANTHER" id="PTHR11439:SF467">
    <property type="entry name" value="INTEGRASE CATALYTIC DOMAIN-CONTAINING PROTEIN"/>
    <property type="match status" value="1"/>
</dbReference>
<keyword evidence="1" id="KW-0812">Transmembrane</keyword>
<accession>A0A8J2JYP5</accession>
<name>A0A8J2JYP5_9HEXA</name>
<feature type="transmembrane region" description="Helical" evidence="1">
    <location>
        <begin position="207"/>
        <end position="229"/>
    </location>
</feature>
<dbReference type="PANTHER" id="PTHR11439">
    <property type="entry name" value="GAG-POL-RELATED RETROTRANSPOSON"/>
    <property type="match status" value="1"/>
</dbReference>
<comment type="caution">
    <text evidence="2">The sequence shown here is derived from an EMBL/GenBank/DDBJ whole genome shotgun (WGS) entry which is preliminary data.</text>
</comment>
<evidence type="ECO:0008006" key="4">
    <source>
        <dbReference type="Google" id="ProtNLM"/>
    </source>
</evidence>
<feature type="non-terminal residue" evidence="2">
    <location>
        <position position="319"/>
    </location>
</feature>
<evidence type="ECO:0000313" key="3">
    <source>
        <dbReference type="Proteomes" id="UP000708208"/>
    </source>
</evidence>
<dbReference type="Proteomes" id="UP000708208">
    <property type="component" value="Unassembled WGS sequence"/>
</dbReference>
<keyword evidence="3" id="KW-1185">Reference proteome</keyword>
<reference evidence="2" key="1">
    <citation type="submission" date="2021-06" db="EMBL/GenBank/DDBJ databases">
        <authorList>
            <person name="Hodson N. C."/>
            <person name="Mongue J. A."/>
            <person name="Jaron S. K."/>
        </authorList>
    </citation>
    <scope>NUCLEOTIDE SEQUENCE</scope>
</reference>
<evidence type="ECO:0000313" key="2">
    <source>
        <dbReference type="EMBL" id="CAG7724410.1"/>
    </source>
</evidence>
<organism evidence="2 3">
    <name type="scientific">Allacma fusca</name>
    <dbReference type="NCBI Taxonomy" id="39272"/>
    <lineage>
        <taxon>Eukaryota</taxon>
        <taxon>Metazoa</taxon>
        <taxon>Ecdysozoa</taxon>
        <taxon>Arthropoda</taxon>
        <taxon>Hexapoda</taxon>
        <taxon>Collembola</taxon>
        <taxon>Symphypleona</taxon>
        <taxon>Sminthuridae</taxon>
        <taxon>Allacma</taxon>
    </lineage>
</organism>
<evidence type="ECO:0000256" key="1">
    <source>
        <dbReference type="SAM" id="Phobius"/>
    </source>
</evidence>
<sequence>MSGYDESHWTAAKNVLRYLKQTSGYGINYKSGGDMELKTYTDSDYAGCKISRKSTSGMLVFLNNALISWTSQKQPCVALSSTEAEYIAVSSGARESVWLRSLIEELGYPQTQPTRILVDNQSAIKLVKNPEMHSRTKHIQVRYHYIRELVEDEQVSIEYVHTSDQLADGLTKPLLKGKLEHNRSRLGIEDNSMEGSRVQNKGKSLGMALYFAAVLMLFTLCAVPSSASLDMAPVLWRKSETPITTGHHQINLQVNFINPCDILMNDTIHHELVEDAHSRCQNAYETNFMQELRQMCPQKRWTSVANRKKRFVDLVLALI</sequence>
<keyword evidence="1" id="KW-1133">Transmembrane helix</keyword>
<dbReference type="CDD" id="cd09272">
    <property type="entry name" value="RNase_HI_RT_Ty1"/>
    <property type="match status" value="1"/>
</dbReference>
<keyword evidence="1" id="KW-0472">Membrane</keyword>
<protein>
    <recommendedName>
        <fullName evidence="4">Copia protein</fullName>
    </recommendedName>
</protein>